<sequence length="101" mass="11087">MLVQFCLATNREREKGREKAMSPNQALLSPSAPSPLLVNAVDLALERRLQLPSAAGLASRSSTPSLSLLIRQSRCSRRRCRRPYSSTPSLVTEMSLSPCNC</sequence>
<dbReference type="EMBL" id="JANJYI010000005">
    <property type="protein sequence ID" value="KAK2648097.1"/>
    <property type="molecule type" value="Genomic_DNA"/>
</dbReference>
<organism evidence="1 2">
    <name type="scientific">Dipteronia dyeriana</name>
    <dbReference type="NCBI Taxonomy" id="168575"/>
    <lineage>
        <taxon>Eukaryota</taxon>
        <taxon>Viridiplantae</taxon>
        <taxon>Streptophyta</taxon>
        <taxon>Embryophyta</taxon>
        <taxon>Tracheophyta</taxon>
        <taxon>Spermatophyta</taxon>
        <taxon>Magnoliopsida</taxon>
        <taxon>eudicotyledons</taxon>
        <taxon>Gunneridae</taxon>
        <taxon>Pentapetalae</taxon>
        <taxon>rosids</taxon>
        <taxon>malvids</taxon>
        <taxon>Sapindales</taxon>
        <taxon>Sapindaceae</taxon>
        <taxon>Hippocastanoideae</taxon>
        <taxon>Acereae</taxon>
        <taxon>Dipteronia</taxon>
    </lineage>
</organism>
<reference evidence="1" key="1">
    <citation type="journal article" date="2023" name="Plant J.">
        <title>Genome sequences and population genomics provide insights into the demographic history, inbreeding, and mutation load of two 'living fossil' tree species of Dipteronia.</title>
        <authorList>
            <person name="Feng Y."/>
            <person name="Comes H.P."/>
            <person name="Chen J."/>
            <person name="Zhu S."/>
            <person name="Lu R."/>
            <person name="Zhang X."/>
            <person name="Li P."/>
            <person name="Qiu J."/>
            <person name="Olsen K.M."/>
            <person name="Qiu Y."/>
        </authorList>
    </citation>
    <scope>NUCLEOTIDE SEQUENCE</scope>
    <source>
        <strain evidence="1">KIB01</strain>
    </source>
</reference>
<dbReference type="Proteomes" id="UP001280121">
    <property type="component" value="Unassembled WGS sequence"/>
</dbReference>
<protein>
    <submittedName>
        <fullName evidence="1">Uncharacterized protein</fullName>
    </submittedName>
</protein>
<evidence type="ECO:0000313" key="2">
    <source>
        <dbReference type="Proteomes" id="UP001280121"/>
    </source>
</evidence>
<gene>
    <name evidence="1" type="ORF">Ddye_015586</name>
</gene>
<keyword evidence="2" id="KW-1185">Reference proteome</keyword>
<evidence type="ECO:0000313" key="1">
    <source>
        <dbReference type="EMBL" id="KAK2648097.1"/>
    </source>
</evidence>
<name>A0AAD9U580_9ROSI</name>
<proteinExistence type="predicted"/>
<dbReference type="AlphaFoldDB" id="A0AAD9U580"/>
<comment type="caution">
    <text evidence="1">The sequence shown here is derived from an EMBL/GenBank/DDBJ whole genome shotgun (WGS) entry which is preliminary data.</text>
</comment>
<accession>A0AAD9U580</accession>